<keyword evidence="1" id="KW-0812">Transmembrane</keyword>
<evidence type="ECO:0008006" key="4">
    <source>
        <dbReference type="Google" id="ProtNLM"/>
    </source>
</evidence>
<evidence type="ECO:0000313" key="3">
    <source>
        <dbReference type="Proteomes" id="UP001360953"/>
    </source>
</evidence>
<feature type="transmembrane region" description="Helical" evidence="1">
    <location>
        <begin position="38"/>
        <end position="60"/>
    </location>
</feature>
<evidence type="ECO:0000256" key="1">
    <source>
        <dbReference type="SAM" id="Phobius"/>
    </source>
</evidence>
<proteinExistence type="predicted"/>
<protein>
    <recommendedName>
        <fullName evidence="4">Secreted protein</fullName>
    </recommendedName>
</protein>
<comment type="caution">
    <text evidence="2">The sequence shown here is derived from an EMBL/GenBank/DDBJ whole genome shotgun (WGS) entry which is preliminary data.</text>
</comment>
<accession>A0ABR1LB77</accession>
<dbReference type="RefSeq" id="XP_066650970.1">
    <property type="nucleotide sequence ID" value="XM_066793993.1"/>
</dbReference>
<dbReference type="EMBL" id="JBBPEH010000013">
    <property type="protein sequence ID" value="KAK7530897.1"/>
    <property type="molecule type" value="Genomic_DNA"/>
</dbReference>
<reference evidence="2 3" key="1">
    <citation type="submission" date="2024-04" db="EMBL/GenBank/DDBJ databases">
        <title>Phyllosticta paracitricarpa is synonymous to the EU quarantine fungus P. citricarpa based on phylogenomic analyses.</title>
        <authorList>
            <consortium name="Lawrence Berkeley National Laboratory"/>
            <person name="Van ingen-buijs V.A."/>
            <person name="Van westerhoven A.C."/>
            <person name="Haridas S."/>
            <person name="Skiadas P."/>
            <person name="Martin F."/>
            <person name="Groenewald J.Z."/>
            <person name="Crous P.W."/>
            <person name="Seidl M.F."/>
        </authorList>
    </citation>
    <scope>NUCLEOTIDE SEQUENCE [LARGE SCALE GENOMIC DNA]</scope>
    <source>
        <strain evidence="2 3">CPC 17464</strain>
    </source>
</reference>
<dbReference type="Proteomes" id="UP001360953">
    <property type="component" value="Unassembled WGS sequence"/>
</dbReference>
<gene>
    <name evidence="2" type="ORF">J3D65DRAFT_141220</name>
</gene>
<keyword evidence="1" id="KW-1133">Transmembrane helix</keyword>
<name>A0ABR1LB77_9PEZI</name>
<keyword evidence="1" id="KW-0472">Membrane</keyword>
<dbReference type="GeneID" id="92026899"/>
<sequence>MIPPPFLFHFYLVAFSSRCWSCRFLFLIPRARKRYTGLLFFFFRFSLSLSLPLAFSHYGWRNEVASQRFGRNADGGGGGGDGSCWCPSSVMWWNIRADGGCRAGMGKAGRHSSSVQ</sequence>
<organism evidence="2 3">
    <name type="scientific">Phyllosticta citribraziliensis</name>
    <dbReference type="NCBI Taxonomy" id="989973"/>
    <lineage>
        <taxon>Eukaryota</taxon>
        <taxon>Fungi</taxon>
        <taxon>Dikarya</taxon>
        <taxon>Ascomycota</taxon>
        <taxon>Pezizomycotina</taxon>
        <taxon>Dothideomycetes</taxon>
        <taxon>Dothideomycetes incertae sedis</taxon>
        <taxon>Botryosphaeriales</taxon>
        <taxon>Phyllostictaceae</taxon>
        <taxon>Phyllosticta</taxon>
    </lineage>
</organism>
<feature type="transmembrane region" description="Helical" evidence="1">
    <location>
        <begin position="6"/>
        <end position="26"/>
    </location>
</feature>
<evidence type="ECO:0000313" key="2">
    <source>
        <dbReference type="EMBL" id="KAK7530897.1"/>
    </source>
</evidence>
<keyword evidence="3" id="KW-1185">Reference proteome</keyword>